<evidence type="ECO:0000313" key="6">
    <source>
        <dbReference type="Proteomes" id="UP000297225"/>
    </source>
</evidence>
<comment type="caution">
    <text evidence="5">The sequence shown here is derived from an EMBL/GenBank/DDBJ whole genome shotgun (WGS) entry which is preliminary data.</text>
</comment>
<dbReference type="InterPro" id="IPR023485">
    <property type="entry name" value="Ptyr_pPase"/>
</dbReference>
<dbReference type="SMART" id="SM00226">
    <property type="entry name" value="LMWPc"/>
    <property type="match status" value="1"/>
</dbReference>
<dbReference type="AlphaFoldDB" id="A0A4Y8WNC6"/>
<proteinExistence type="inferred from homology"/>
<feature type="active site" evidence="3">
    <location>
        <position position="16"/>
    </location>
</feature>
<gene>
    <name evidence="5" type="ORF">E4P47_06445</name>
</gene>
<feature type="active site" description="Proton donor" evidence="3">
    <location>
        <position position="128"/>
    </location>
</feature>
<reference evidence="5 6" key="1">
    <citation type="submission" date="2019-03" db="EMBL/GenBank/DDBJ databases">
        <title>Porphyromonas levii Isolated from the Uterus of Dairy Cows.</title>
        <authorList>
            <person name="Francis A.M."/>
        </authorList>
    </citation>
    <scope>NUCLEOTIDE SEQUENCE [LARGE SCALE GENOMIC DNA]</scope>
    <source>
        <strain evidence="5 6">AF5678</strain>
    </source>
</reference>
<feature type="domain" description="Phosphotyrosine protein phosphatase I" evidence="4">
    <location>
        <begin position="4"/>
        <end position="154"/>
    </location>
</feature>
<dbReference type="EMBL" id="SPNC01000094">
    <property type="protein sequence ID" value="TFH94698.1"/>
    <property type="molecule type" value="Genomic_DNA"/>
</dbReference>
<dbReference type="Proteomes" id="UP000297225">
    <property type="component" value="Unassembled WGS sequence"/>
</dbReference>
<dbReference type="Pfam" id="PF01451">
    <property type="entry name" value="LMWPc"/>
    <property type="match status" value="1"/>
</dbReference>
<dbReference type="InterPro" id="IPR017867">
    <property type="entry name" value="Tyr_phospatase_low_mol_wt"/>
</dbReference>
<dbReference type="PANTHER" id="PTHR47439:SF1">
    <property type="entry name" value="ACID PHOSPHATASE"/>
    <property type="match status" value="1"/>
</dbReference>
<evidence type="ECO:0000259" key="4">
    <source>
        <dbReference type="SMART" id="SM00226"/>
    </source>
</evidence>
<dbReference type="CDD" id="cd16343">
    <property type="entry name" value="LMWPTP"/>
    <property type="match status" value="1"/>
</dbReference>
<dbReference type="RefSeq" id="WP_018357978.1">
    <property type="nucleotide sequence ID" value="NZ_CP197400.1"/>
</dbReference>
<accession>A0A4Y8WNC6</accession>
<comment type="similarity">
    <text evidence="1">Belongs to the low molecular weight phosphotyrosine protein phosphatase family.</text>
</comment>
<evidence type="ECO:0000256" key="2">
    <source>
        <dbReference type="ARBA" id="ARBA00022801"/>
    </source>
</evidence>
<dbReference type="GO" id="GO:0004725">
    <property type="term" value="F:protein tyrosine phosphatase activity"/>
    <property type="evidence" value="ECO:0007669"/>
    <property type="project" value="InterPro"/>
</dbReference>
<keyword evidence="6" id="KW-1185">Reference proteome</keyword>
<dbReference type="InterPro" id="IPR036196">
    <property type="entry name" value="Ptyr_pPase_sf"/>
</dbReference>
<dbReference type="PANTHER" id="PTHR47439">
    <property type="entry name" value="LOW MOLECULAR WEIGHT PHOSPHOTYROSINE PROTEIN PHOSPHATASE-RELATED"/>
    <property type="match status" value="1"/>
</dbReference>
<dbReference type="OrthoDB" id="9784339at2"/>
<protein>
    <submittedName>
        <fullName evidence="5">Low molecular weight phosphotyrosine protein phosphatase</fullName>
    </submittedName>
</protein>
<sequence length="158" mass="18177">MKKTKILFVCLGNICRSPSAEGIALHIIKERGWEDYFEIDSAGLHSMHAGELPDPRTRRAAQERGYDLTSRSREIETEDFYTFDLIVAMDDANATELYHRAPGLEESRKIVKMREYFPEGEMLDYVPDPYYGGARGFELVLDLLEASVENLLRQQLQK</sequence>
<name>A0A4Y8WNC6_9PORP</name>
<evidence type="ECO:0000313" key="5">
    <source>
        <dbReference type="EMBL" id="TFH94698.1"/>
    </source>
</evidence>
<dbReference type="InterPro" id="IPR052995">
    <property type="entry name" value="LMW-PTP"/>
</dbReference>
<feature type="active site" description="Nucleophile" evidence="3">
    <location>
        <position position="10"/>
    </location>
</feature>
<evidence type="ECO:0000256" key="1">
    <source>
        <dbReference type="ARBA" id="ARBA00011063"/>
    </source>
</evidence>
<evidence type="ECO:0000256" key="3">
    <source>
        <dbReference type="PIRSR" id="PIRSR617867-1"/>
    </source>
</evidence>
<dbReference type="STRING" id="1122973.GCA_000379925_00722"/>
<dbReference type="PRINTS" id="PR00719">
    <property type="entry name" value="LMWPTPASE"/>
</dbReference>
<dbReference type="Gene3D" id="3.40.50.2300">
    <property type="match status" value="1"/>
</dbReference>
<organism evidence="5 6">
    <name type="scientific">Porphyromonas levii</name>
    <dbReference type="NCBI Taxonomy" id="28114"/>
    <lineage>
        <taxon>Bacteria</taxon>
        <taxon>Pseudomonadati</taxon>
        <taxon>Bacteroidota</taxon>
        <taxon>Bacteroidia</taxon>
        <taxon>Bacteroidales</taxon>
        <taxon>Porphyromonadaceae</taxon>
        <taxon>Porphyromonas</taxon>
    </lineage>
</organism>
<dbReference type="GeneID" id="66796740"/>
<dbReference type="SUPFAM" id="SSF52788">
    <property type="entry name" value="Phosphotyrosine protein phosphatases I"/>
    <property type="match status" value="1"/>
</dbReference>
<keyword evidence="2" id="KW-0378">Hydrolase</keyword>